<proteinExistence type="predicted"/>
<keyword evidence="2" id="KW-1133">Transmembrane helix</keyword>
<evidence type="ECO:0000256" key="1">
    <source>
        <dbReference type="SAM" id="MobiDB-lite"/>
    </source>
</evidence>
<dbReference type="AlphaFoldDB" id="A0A0G4ID36"/>
<feature type="compositionally biased region" description="Gly residues" evidence="1">
    <location>
        <begin position="179"/>
        <end position="200"/>
    </location>
</feature>
<protein>
    <submittedName>
        <fullName evidence="3">Uncharacterized protein</fullName>
    </submittedName>
</protein>
<keyword evidence="2" id="KW-0812">Transmembrane</keyword>
<accession>A0A0G4ID36</accession>
<dbReference type="EMBL" id="CDMZ01005843">
    <property type="protein sequence ID" value="CEM55107.1"/>
    <property type="molecule type" value="Genomic_DNA"/>
</dbReference>
<keyword evidence="2" id="KW-0472">Membrane</keyword>
<sequence>MIPMGGGGGMGMGSLAVTPSQTAQTFARWLMIFLGASFCYAIALCVVSFAKFWLWALLQIIAGLFAWCAIRDPQAYKPMMLNMSSLLSTFNSAFLAIYVCIAVYILTPWGWREQEKAIQQLIDRGATGIKMPSYGSALFVTIVMGTALPVIVTCIVLSWKLFKECLFCSPAQEMDPLGPQGGGGGGGMFGGPAGGGGQQQQGGYDQEAGGPSGGQPSSQAPQGPSFQPFQGQGHRLG</sequence>
<feature type="transmembrane region" description="Helical" evidence="2">
    <location>
        <begin position="90"/>
        <end position="111"/>
    </location>
</feature>
<reference evidence="3" key="1">
    <citation type="submission" date="2014-11" db="EMBL/GenBank/DDBJ databases">
        <authorList>
            <person name="Otto D Thomas"/>
            <person name="Naeem Raeece"/>
        </authorList>
    </citation>
    <scope>NUCLEOTIDE SEQUENCE</scope>
</reference>
<feature type="transmembrane region" description="Helical" evidence="2">
    <location>
        <begin position="26"/>
        <end position="47"/>
    </location>
</feature>
<feature type="transmembrane region" description="Helical" evidence="2">
    <location>
        <begin position="52"/>
        <end position="70"/>
    </location>
</feature>
<feature type="compositionally biased region" description="Low complexity" evidence="1">
    <location>
        <begin position="201"/>
        <end position="237"/>
    </location>
</feature>
<organism evidence="3">
    <name type="scientific">Chromera velia CCMP2878</name>
    <dbReference type="NCBI Taxonomy" id="1169474"/>
    <lineage>
        <taxon>Eukaryota</taxon>
        <taxon>Sar</taxon>
        <taxon>Alveolata</taxon>
        <taxon>Colpodellida</taxon>
        <taxon>Chromeraceae</taxon>
        <taxon>Chromera</taxon>
    </lineage>
</organism>
<evidence type="ECO:0000256" key="2">
    <source>
        <dbReference type="SAM" id="Phobius"/>
    </source>
</evidence>
<dbReference type="VEuPathDB" id="CryptoDB:Cvel_118"/>
<evidence type="ECO:0000313" key="3">
    <source>
        <dbReference type="EMBL" id="CEM55107.1"/>
    </source>
</evidence>
<feature type="transmembrane region" description="Helical" evidence="2">
    <location>
        <begin position="132"/>
        <end position="159"/>
    </location>
</feature>
<feature type="region of interest" description="Disordered" evidence="1">
    <location>
        <begin position="178"/>
        <end position="237"/>
    </location>
</feature>
<name>A0A0G4ID36_9ALVE</name>
<gene>
    <name evidence="3" type="ORF">Cvel_118</name>
</gene>